<dbReference type="Proteomes" id="UP000279284">
    <property type="component" value="Chromosome"/>
</dbReference>
<evidence type="ECO:0000256" key="1">
    <source>
        <dbReference type="SAM" id="SignalP"/>
    </source>
</evidence>
<name>A0A3S4QAK3_9NEIS</name>
<dbReference type="PROSITE" id="PS51257">
    <property type="entry name" value="PROKAR_LIPOPROTEIN"/>
    <property type="match status" value="1"/>
</dbReference>
<keyword evidence="3" id="KW-1185">Reference proteome</keyword>
<gene>
    <name evidence="2" type="ORF">NCTC10296_00796</name>
</gene>
<evidence type="ECO:0000313" key="2">
    <source>
        <dbReference type="EMBL" id="VEF00322.1"/>
    </source>
</evidence>
<sequence>MKTISLALITGLLLAACTQTGNSGNTQAYGEIKAGVETSHTSH</sequence>
<evidence type="ECO:0008006" key="4">
    <source>
        <dbReference type="Google" id="ProtNLM"/>
    </source>
</evidence>
<dbReference type="EMBL" id="LR134313">
    <property type="protein sequence ID" value="VEF00322.1"/>
    <property type="molecule type" value="Genomic_DNA"/>
</dbReference>
<feature type="chain" id="PRO_5018748551" description="Lipoprotein" evidence="1">
    <location>
        <begin position="16"/>
        <end position="43"/>
    </location>
</feature>
<evidence type="ECO:0000313" key="3">
    <source>
        <dbReference type="Proteomes" id="UP000279284"/>
    </source>
</evidence>
<dbReference type="RefSeq" id="WP_269471236.1">
    <property type="nucleotide sequence ID" value="NZ_CAUJPY010000040.1"/>
</dbReference>
<reference evidence="2 3" key="1">
    <citation type="submission" date="2018-12" db="EMBL/GenBank/DDBJ databases">
        <authorList>
            <consortium name="Pathogen Informatics"/>
        </authorList>
    </citation>
    <scope>NUCLEOTIDE SEQUENCE [LARGE SCALE GENOMIC DNA]</scope>
    <source>
        <strain evidence="2 3">NCTC10296</strain>
    </source>
</reference>
<accession>A0A3S4QAK3</accession>
<keyword evidence="1" id="KW-0732">Signal</keyword>
<protein>
    <recommendedName>
        <fullName evidence="4">Lipoprotein</fullName>
    </recommendedName>
</protein>
<dbReference type="KEGG" id="nci:NCTC10296_00796"/>
<feature type="signal peptide" evidence="1">
    <location>
        <begin position="1"/>
        <end position="15"/>
    </location>
</feature>
<organism evidence="2 3">
    <name type="scientific">Neisseria canis</name>
    <dbReference type="NCBI Taxonomy" id="493"/>
    <lineage>
        <taxon>Bacteria</taxon>
        <taxon>Pseudomonadati</taxon>
        <taxon>Pseudomonadota</taxon>
        <taxon>Betaproteobacteria</taxon>
        <taxon>Neisseriales</taxon>
        <taxon>Neisseriaceae</taxon>
        <taxon>Neisseria</taxon>
    </lineage>
</organism>
<proteinExistence type="predicted"/>
<dbReference type="AlphaFoldDB" id="A0A3S4QAK3"/>